<gene>
    <name evidence="1" type="ORF">KDA27_26725</name>
</gene>
<evidence type="ECO:0000313" key="2">
    <source>
        <dbReference type="Proteomes" id="UP000739538"/>
    </source>
</evidence>
<dbReference type="EMBL" id="JAGQHS010000340">
    <property type="protein sequence ID" value="MCA9759417.1"/>
    <property type="molecule type" value="Genomic_DNA"/>
</dbReference>
<protein>
    <submittedName>
        <fullName evidence="1">Uncharacterized protein</fullName>
    </submittedName>
</protein>
<accession>A0A956NIM6</accession>
<sequence>MVDGEVIGAVSVDVADSATFRVAPIWASGTGDDRVWDAALDVSEAELSVVRTDPNEIRVSGIDWGTASLRVTCQAAGFRTYESPAIPVHVHSAEVHGIRLTNGTGWTYDLVGDQEVGAADVQAGWNDQFLISPLDPQSQVIDLPHLGSGFTIRATVEPEGVVDVAVDAEGGWTLGLEAVAVGAASVRLELLRDGVAVFESPEFHVHVYDEVWQAWFPPENAPNGEVTGLVAFGEQLVVTGDFTAIGAMPAPGIASWDGSQWETMPAVPVGTRRVSVDNGTLYATGPWSGFHRWDGDDWEFVLGAPEGSEDALMFNGSPIALVETSRTSRLAWRWEDGEWTSMGRSSRTATSFRYSRLTMGPGQLWAFGTLTRPGTCPSDEFLDVYDGSSWSAGHGLPCGPCDLCGSWVEFIGVAGDDVVLDWGASGTWGTWRGMEILHDGVWIEGPTTPITVRAASRWGDDLLLASPNTLYRLAFGTDLQEIGRTDRDGILVAESFQGAVYLGGRFLSVDGVPSKNIAALVTDRP</sequence>
<organism evidence="1 2">
    <name type="scientific">Eiseniibacteriota bacterium</name>
    <dbReference type="NCBI Taxonomy" id="2212470"/>
    <lineage>
        <taxon>Bacteria</taxon>
        <taxon>Candidatus Eiseniibacteriota</taxon>
    </lineage>
</organism>
<proteinExistence type="predicted"/>
<evidence type="ECO:0000313" key="1">
    <source>
        <dbReference type="EMBL" id="MCA9759417.1"/>
    </source>
</evidence>
<comment type="caution">
    <text evidence="1">The sequence shown here is derived from an EMBL/GenBank/DDBJ whole genome shotgun (WGS) entry which is preliminary data.</text>
</comment>
<dbReference type="Proteomes" id="UP000739538">
    <property type="component" value="Unassembled WGS sequence"/>
</dbReference>
<reference evidence="1" key="1">
    <citation type="submission" date="2020-04" db="EMBL/GenBank/DDBJ databases">
        <authorList>
            <person name="Zhang T."/>
        </authorList>
    </citation>
    <scope>NUCLEOTIDE SEQUENCE</scope>
    <source>
        <strain evidence="1">HKST-UBA02</strain>
    </source>
</reference>
<dbReference type="AlphaFoldDB" id="A0A956NIM6"/>
<name>A0A956NIM6_UNCEI</name>
<reference evidence="1" key="2">
    <citation type="journal article" date="2021" name="Microbiome">
        <title>Successional dynamics and alternative stable states in a saline activated sludge microbial community over 9 years.</title>
        <authorList>
            <person name="Wang Y."/>
            <person name="Ye J."/>
            <person name="Ju F."/>
            <person name="Liu L."/>
            <person name="Boyd J.A."/>
            <person name="Deng Y."/>
            <person name="Parks D.H."/>
            <person name="Jiang X."/>
            <person name="Yin X."/>
            <person name="Woodcroft B.J."/>
            <person name="Tyson G.W."/>
            <person name="Hugenholtz P."/>
            <person name="Polz M.F."/>
            <person name="Zhang T."/>
        </authorList>
    </citation>
    <scope>NUCLEOTIDE SEQUENCE</scope>
    <source>
        <strain evidence="1">HKST-UBA02</strain>
    </source>
</reference>